<evidence type="ECO:0000313" key="3">
    <source>
        <dbReference type="Proteomes" id="UP000655208"/>
    </source>
</evidence>
<sequence length="297" mass="31478">MVAERRQIPWLGLFERSPDISAVLAVDGTLLAVNEAWSRFGAEMGADASCGVGGNYLTTCRRSADGGDAVAAEVLAGFERVLAGTSTDFVLHYPFATADEEFWYRLDIRGVTAAAGGEPVLLVRHLDVTDFVRTHQDLRTAAGTDPLTGLANRRSFDQSIAALLAGDVGARPILLLLGDLDHFKQINDRHGHLTGDACLVRVAQWLRENTRTDDLVSRWGGDEFAVVVSSSSATGVAAVAARLRRGRVDGPDGIPLTVTWGAAIATAGDTASSLIDRADTALRATKAARPATVALRS</sequence>
<dbReference type="GO" id="GO:0005886">
    <property type="term" value="C:plasma membrane"/>
    <property type="evidence" value="ECO:0007669"/>
    <property type="project" value="TreeGrafter"/>
</dbReference>
<comment type="caution">
    <text evidence="2">The sequence shown here is derived from an EMBL/GenBank/DDBJ whole genome shotgun (WGS) entry which is preliminary data.</text>
</comment>
<dbReference type="EMBL" id="BMNA01000002">
    <property type="protein sequence ID" value="GGL94396.1"/>
    <property type="molecule type" value="Genomic_DNA"/>
</dbReference>
<dbReference type="SMART" id="SM00267">
    <property type="entry name" value="GGDEF"/>
    <property type="match status" value="1"/>
</dbReference>
<dbReference type="GO" id="GO:1902201">
    <property type="term" value="P:negative regulation of bacterial-type flagellum-dependent cell motility"/>
    <property type="evidence" value="ECO:0007669"/>
    <property type="project" value="TreeGrafter"/>
</dbReference>
<evidence type="ECO:0000259" key="1">
    <source>
        <dbReference type="PROSITE" id="PS50887"/>
    </source>
</evidence>
<dbReference type="NCBIfam" id="TIGR00254">
    <property type="entry name" value="GGDEF"/>
    <property type="match status" value="1"/>
</dbReference>
<feature type="domain" description="GGDEF" evidence="1">
    <location>
        <begin position="171"/>
        <end position="297"/>
    </location>
</feature>
<name>A0A917WE60_9ACTN</name>
<dbReference type="InterPro" id="IPR029787">
    <property type="entry name" value="Nucleotide_cyclase"/>
</dbReference>
<dbReference type="GO" id="GO:0043709">
    <property type="term" value="P:cell adhesion involved in single-species biofilm formation"/>
    <property type="evidence" value="ECO:0007669"/>
    <property type="project" value="TreeGrafter"/>
</dbReference>
<dbReference type="GO" id="GO:0052621">
    <property type="term" value="F:diguanylate cyclase activity"/>
    <property type="evidence" value="ECO:0007669"/>
    <property type="project" value="TreeGrafter"/>
</dbReference>
<dbReference type="PANTHER" id="PTHR45138">
    <property type="entry name" value="REGULATORY COMPONENTS OF SENSORY TRANSDUCTION SYSTEM"/>
    <property type="match status" value="1"/>
</dbReference>
<dbReference type="AlphaFoldDB" id="A0A917WE60"/>
<dbReference type="CDD" id="cd01949">
    <property type="entry name" value="GGDEF"/>
    <property type="match status" value="1"/>
</dbReference>
<evidence type="ECO:0000313" key="2">
    <source>
        <dbReference type="EMBL" id="GGL94396.1"/>
    </source>
</evidence>
<keyword evidence="3" id="KW-1185">Reference proteome</keyword>
<protein>
    <recommendedName>
        <fullName evidence="1">GGDEF domain-containing protein</fullName>
    </recommendedName>
</protein>
<dbReference type="InterPro" id="IPR050469">
    <property type="entry name" value="Diguanylate_Cyclase"/>
</dbReference>
<dbReference type="PROSITE" id="PS50887">
    <property type="entry name" value="GGDEF"/>
    <property type="match status" value="1"/>
</dbReference>
<reference evidence="2" key="1">
    <citation type="journal article" date="2014" name="Int. J. Syst. Evol. Microbiol.">
        <title>Complete genome sequence of Corynebacterium casei LMG S-19264T (=DSM 44701T), isolated from a smear-ripened cheese.</title>
        <authorList>
            <consortium name="US DOE Joint Genome Institute (JGI-PGF)"/>
            <person name="Walter F."/>
            <person name="Albersmeier A."/>
            <person name="Kalinowski J."/>
            <person name="Ruckert C."/>
        </authorList>
    </citation>
    <scope>NUCLEOTIDE SEQUENCE</scope>
    <source>
        <strain evidence="2">CGMCC 4.7308</strain>
    </source>
</reference>
<proteinExistence type="predicted"/>
<dbReference type="Proteomes" id="UP000655208">
    <property type="component" value="Unassembled WGS sequence"/>
</dbReference>
<organism evidence="2 3">
    <name type="scientific">Nakamurella endophytica</name>
    <dbReference type="NCBI Taxonomy" id="1748367"/>
    <lineage>
        <taxon>Bacteria</taxon>
        <taxon>Bacillati</taxon>
        <taxon>Actinomycetota</taxon>
        <taxon>Actinomycetes</taxon>
        <taxon>Nakamurellales</taxon>
        <taxon>Nakamurellaceae</taxon>
        <taxon>Nakamurella</taxon>
    </lineage>
</organism>
<dbReference type="Gene3D" id="3.30.70.270">
    <property type="match status" value="1"/>
</dbReference>
<dbReference type="InterPro" id="IPR000160">
    <property type="entry name" value="GGDEF_dom"/>
</dbReference>
<dbReference type="RefSeq" id="WP_188940630.1">
    <property type="nucleotide sequence ID" value="NZ_BMNA01000002.1"/>
</dbReference>
<dbReference type="SUPFAM" id="SSF55073">
    <property type="entry name" value="Nucleotide cyclase"/>
    <property type="match status" value="1"/>
</dbReference>
<dbReference type="PANTHER" id="PTHR45138:SF9">
    <property type="entry name" value="DIGUANYLATE CYCLASE DGCM-RELATED"/>
    <property type="match status" value="1"/>
</dbReference>
<accession>A0A917WE60</accession>
<gene>
    <name evidence="2" type="ORF">GCM10011594_12750</name>
</gene>
<dbReference type="InterPro" id="IPR043128">
    <property type="entry name" value="Rev_trsase/Diguanyl_cyclase"/>
</dbReference>
<dbReference type="Gene3D" id="3.30.450.20">
    <property type="entry name" value="PAS domain"/>
    <property type="match status" value="1"/>
</dbReference>
<reference evidence="2" key="2">
    <citation type="submission" date="2020-09" db="EMBL/GenBank/DDBJ databases">
        <authorList>
            <person name="Sun Q."/>
            <person name="Zhou Y."/>
        </authorList>
    </citation>
    <scope>NUCLEOTIDE SEQUENCE</scope>
    <source>
        <strain evidence="2">CGMCC 4.7308</strain>
    </source>
</reference>
<dbReference type="Pfam" id="PF00990">
    <property type="entry name" value="GGDEF"/>
    <property type="match status" value="1"/>
</dbReference>